<feature type="transmembrane region" description="Helical" evidence="6">
    <location>
        <begin position="375"/>
        <end position="397"/>
    </location>
</feature>
<dbReference type="Pfam" id="PF00582">
    <property type="entry name" value="Usp"/>
    <property type="match status" value="1"/>
</dbReference>
<evidence type="ECO:0000259" key="7">
    <source>
        <dbReference type="Pfam" id="PF00582"/>
    </source>
</evidence>
<evidence type="ECO:0000256" key="3">
    <source>
        <dbReference type="ARBA" id="ARBA00022692"/>
    </source>
</evidence>
<dbReference type="RefSeq" id="WP_146921847.1">
    <property type="nucleotide sequence ID" value="NZ_CP042430.1"/>
</dbReference>
<feature type="transmembrane region" description="Helical" evidence="6">
    <location>
        <begin position="130"/>
        <end position="148"/>
    </location>
</feature>
<keyword evidence="5 6" id="KW-0472">Membrane</keyword>
<dbReference type="EMBL" id="CP042430">
    <property type="protein sequence ID" value="QEC49485.1"/>
    <property type="molecule type" value="Genomic_DNA"/>
</dbReference>
<keyword evidence="2" id="KW-1003">Cell membrane</keyword>
<evidence type="ECO:0000256" key="1">
    <source>
        <dbReference type="ARBA" id="ARBA00004651"/>
    </source>
</evidence>
<comment type="subcellular location">
    <subcellularLocation>
        <location evidence="1">Cell membrane</location>
        <topology evidence="1">Multi-pass membrane protein</topology>
    </subcellularLocation>
</comment>
<gene>
    <name evidence="8" type="ORF">FSW04_19215</name>
</gene>
<feature type="transmembrane region" description="Helical" evidence="6">
    <location>
        <begin position="12"/>
        <end position="34"/>
    </location>
</feature>
<keyword evidence="3 6" id="KW-0812">Transmembrane</keyword>
<evidence type="ECO:0000256" key="6">
    <source>
        <dbReference type="SAM" id="Phobius"/>
    </source>
</evidence>
<keyword evidence="4 6" id="KW-1133">Transmembrane helix</keyword>
<dbReference type="Pfam" id="PF13520">
    <property type="entry name" value="AA_permease_2"/>
    <property type="match status" value="1"/>
</dbReference>
<feature type="transmembrane region" description="Helical" evidence="6">
    <location>
        <begin position="155"/>
        <end position="178"/>
    </location>
</feature>
<dbReference type="Gene3D" id="1.20.1740.10">
    <property type="entry name" value="Amino acid/polyamine transporter I"/>
    <property type="match status" value="1"/>
</dbReference>
<feature type="transmembrane region" description="Helical" evidence="6">
    <location>
        <begin position="418"/>
        <end position="438"/>
    </location>
</feature>
<keyword evidence="9" id="KW-1185">Reference proteome</keyword>
<feature type="transmembrane region" description="Helical" evidence="6">
    <location>
        <begin position="198"/>
        <end position="215"/>
    </location>
</feature>
<organism evidence="8 9">
    <name type="scientific">Baekduia soli</name>
    <dbReference type="NCBI Taxonomy" id="496014"/>
    <lineage>
        <taxon>Bacteria</taxon>
        <taxon>Bacillati</taxon>
        <taxon>Actinomycetota</taxon>
        <taxon>Thermoleophilia</taxon>
        <taxon>Solirubrobacterales</taxon>
        <taxon>Baekduiaceae</taxon>
        <taxon>Baekduia</taxon>
    </lineage>
</organism>
<evidence type="ECO:0000256" key="2">
    <source>
        <dbReference type="ARBA" id="ARBA00022475"/>
    </source>
</evidence>
<feature type="transmembrane region" description="Helical" evidence="6">
    <location>
        <begin position="301"/>
        <end position="327"/>
    </location>
</feature>
<dbReference type="PANTHER" id="PTHR42770">
    <property type="entry name" value="AMINO ACID TRANSPORTER-RELATED"/>
    <property type="match status" value="1"/>
</dbReference>
<dbReference type="SUPFAM" id="SSF52402">
    <property type="entry name" value="Adenine nucleotide alpha hydrolases-like"/>
    <property type="match status" value="1"/>
</dbReference>
<accession>A0A5B8U916</accession>
<dbReference type="Proteomes" id="UP000321805">
    <property type="component" value="Chromosome"/>
</dbReference>
<reference evidence="8 9" key="1">
    <citation type="journal article" date="2018" name="J. Microbiol.">
        <title>Baekduia soli gen. nov., sp. nov., a novel bacterium isolated from the soil of Baekdu Mountain and proposal of a novel family name, Baekduiaceae fam. nov.</title>
        <authorList>
            <person name="An D.S."/>
            <person name="Siddiqi M.Z."/>
            <person name="Kim K.H."/>
            <person name="Yu H.S."/>
            <person name="Im W.T."/>
        </authorList>
    </citation>
    <scope>NUCLEOTIDE SEQUENCE [LARGE SCALE GENOMIC DNA]</scope>
    <source>
        <strain evidence="8 9">BR7-21</strain>
    </source>
</reference>
<dbReference type="InterPro" id="IPR006016">
    <property type="entry name" value="UspA"/>
</dbReference>
<feature type="transmembrane region" description="Helical" evidence="6">
    <location>
        <begin position="40"/>
        <end position="60"/>
    </location>
</feature>
<dbReference type="KEGG" id="bsol:FSW04_19215"/>
<feature type="domain" description="UspA" evidence="7">
    <location>
        <begin position="489"/>
        <end position="619"/>
    </location>
</feature>
<feature type="transmembrane region" description="Helical" evidence="6">
    <location>
        <begin position="444"/>
        <end position="462"/>
    </location>
</feature>
<dbReference type="InterPro" id="IPR002293">
    <property type="entry name" value="AA/rel_permease1"/>
</dbReference>
<proteinExistence type="predicted"/>
<feature type="transmembrane region" description="Helical" evidence="6">
    <location>
        <begin position="87"/>
        <end position="110"/>
    </location>
</feature>
<feature type="transmembrane region" description="Helical" evidence="6">
    <location>
        <begin position="236"/>
        <end position="255"/>
    </location>
</feature>
<dbReference type="GO" id="GO:0022857">
    <property type="term" value="F:transmembrane transporter activity"/>
    <property type="evidence" value="ECO:0007669"/>
    <property type="project" value="InterPro"/>
</dbReference>
<evidence type="ECO:0000313" key="8">
    <source>
        <dbReference type="EMBL" id="QEC49485.1"/>
    </source>
</evidence>
<evidence type="ECO:0000313" key="9">
    <source>
        <dbReference type="Proteomes" id="UP000321805"/>
    </source>
</evidence>
<feature type="transmembrane region" description="Helical" evidence="6">
    <location>
        <begin position="348"/>
        <end position="369"/>
    </location>
</feature>
<dbReference type="Gene3D" id="3.40.50.620">
    <property type="entry name" value="HUPs"/>
    <property type="match status" value="1"/>
</dbReference>
<dbReference type="OrthoDB" id="4568421at2"/>
<evidence type="ECO:0000256" key="4">
    <source>
        <dbReference type="ARBA" id="ARBA00022989"/>
    </source>
</evidence>
<protein>
    <submittedName>
        <fullName evidence="8">Universal stress protein</fullName>
    </submittedName>
</protein>
<dbReference type="AlphaFoldDB" id="A0A5B8U916"/>
<dbReference type="GO" id="GO:0005886">
    <property type="term" value="C:plasma membrane"/>
    <property type="evidence" value="ECO:0007669"/>
    <property type="project" value="UniProtKB-SubCell"/>
</dbReference>
<dbReference type="InterPro" id="IPR014729">
    <property type="entry name" value="Rossmann-like_a/b/a_fold"/>
</dbReference>
<evidence type="ECO:0000256" key="5">
    <source>
        <dbReference type="ARBA" id="ARBA00023136"/>
    </source>
</evidence>
<dbReference type="InterPro" id="IPR050367">
    <property type="entry name" value="APC_superfamily"/>
</dbReference>
<sequence length="640" mass="68158">MAERRLHGLQRVLGVNALFSTAYGNVGSSIYYALGLVASFALGLTPVVFVLTGFIFYLTASTYAEATAMYPEAGGSSSFARHAFNEFWSFFAAWAQMLNYVITIAISAFFVPHYIGGLFWDALRHGPGDIIFAIGVIVFLSVVNVRGVKESAGVNIGLAVVDFMTQLLLVAVGIFLVFSPNTLIDNVQFGIAPTWKDFFIAIPVGMIAYTGIETISNMAEEAKDEEKTIPAAINRVVIAVFAIYALLPMVALSALPVTQNADGKYVTQLGLPESQGGFAGDPVLGVVKHFNLGFLQAPAQLYVGVLAATILFIASNAGIIGVSRLVYSMGIHRQVPDRLRQLHPRYGTPYIGIAIFGVIACLAVIPGKADFLGNIYAFGAMLSFTIAHLAVVKLRLAKPDARRPWRGPGNIELSGGRSIPLFAVFGGLFTALAFGVVTALHVDVALAGLGWLALGCAIYPVYRRRQGLDLTTTTKVAIQRPVLEHEAEYESVLVALDANQPYPKGAVAAAAKVAARRRRGIHILVWIAVPQSSPIGAALPEAEAAAATLIEQARLQGGRRVTGHVDKVRPGQAGRLIVQEARTLRAQAIVMPLPPRSGGSLFGKTLETVLTERPCRVIIQSDPSNGPGLRRAAATTAAAG</sequence>
<dbReference type="PANTHER" id="PTHR42770:SF11">
    <property type="entry name" value="INNER MEMBRANE TRANSPORT PROTEIN YBAT"/>
    <property type="match status" value="1"/>
</dbReference>
<name>A0A5B8U916_9ACTN</name>